<sequence length="320" mass="34549">MSNSKDLIPNGAWPVMLTPFNIDRSIDWAGVDALVDYYATAKVAGIFTVCLSSEIYQMNPEERVELATRVVRRADGRVPVIASAVAGSAPSEQADAVKAIADTGVTAVVLLPCLIADEGETNAVWRGRVEQVLAQTGNIPLGFYECPRPYKRGVAPDDLGWAASTGRVLFHKDTCHNLDLMKLKLAATKGSGLKFFNTQMGTLIDTLEAGGHGFSSYAANLYPELVQWVSINFDKDRATALKIQQLLAIAEHSINSKYPASAKYFVSQNAGVDIATTCRSVYDSLGRHDQLPLLALIDYVRSLDLPIDIVSMGAPSSRAA</sequence>
<gene>
    <name evidence="4" type="ORF">N8A98_03115</name>
</gene>
<evidence type="ECO:0000313" key="5">
    <source>
        <dbReference type="Proteomes" id="UP001061862"/>
    </source>
</evidence>
<evidence type="ECO:0000256" key="1">
    <source>
        <dbReference type="ARBA" id="ARBA00007592"/>
    </source>
</evidence>
<dbReference type="SMART" id="SM01130">
    <property type="entry name" value="DHDPS"/>
    <property type="match status" value="1"/>
</dbReference>
<evidence type="ECO:0000256" key="3">
    <source>
        <dbReference type="PIRNR" id="PIRNR001365"/>
    </source>
</evidence>
<dbReference type="CDD" id="cd00408">
    <property type="entry name" value="DHDPS-like"/>
    <property type="match status" value="1"/>
</dbReference>
<dbReference type="Proteomes" id="UP001061862">
    <property type="component" value="Chromosome"/>
</dbReference>
<reference evidence="4 5" key="1">
    <citation type="submission" date="2022-09" db="EMBL/GenBank/DDBJ databases">
        <title>Interaction between co-microsymbionts with complementary sets of symbiotic genes in legume-rhizobium systems.</title>
        <authorList>
            <person name="Safronova V."/>
            <person name="Sazanova A."/>
            <person name="Afonin A."/>
            <person name="Chirak E."/>
        </authorList>
    </citation>
    <scope>NUCLEOTIDE SEQUENCE [LARGE SCALE GENOMIC DNA]</scope>
    <source>
        <strain evidence="4 5">A18/4-1</strain>
    </source>
</reference>
<dbReference type="InterPro" id="IPR002220">
    <property type="entry name" value="DapA-like"/>
</dbReference>
<proteinExistence type="inferred from homology"/>
<dbReference type="EMBL" id="CP104965">
    <property type="protein sequence ID" value="UXN70202.1"/>
    <property type="molecule type" value="Genomic_DNA"/>
</dbReference>
<keyword evidence="5" id="KW-1185">Reference proteome</keyword>
<dbReference type="SUPFAM" id="SSF51569">
    <property type="entry name" value="Aldolase"/>
    <property type="match status" value="1"/>
</dbReference>
<dbReference type="Gene3D" id="3.20.20.70">
    <property type="entry name" value="Aldolase class I"/>
    <property type="match status" value="1"/>
</dbReference>
<accession>A0ABY6CDM5</accession>
<dbReference type="RefSeq" id="WP_262169080.1">
    <property type="nucleotide sequence ID" value="NZ_CP104965.1"/>
</dbReference>
<dbReference type="PANTHER" id="PTHR12128">
    <property type="entry name" value="DIHYDRODIPICOLINATE SYNTHASE"/>
    <property type="match status" value="1"/>
</dbReference>
<organism evidence="4 5">
    <name type="scientific">Devosia neptuniae</name>
    <dbReference type="NCBI Taxonomy" id="191302"/>
    <lineage>
        <taxon>Bacteria</taxon>
        <taxon>Pseudomonadati</taxon>
        <taxon>Pseudomonadota</taxon>
        <taxon>Alphaproteobacteria</taxon>
        <taxon>Hyphomicrobiales</taxon>
        <taxon>Devosiaceae</taxon>
        <taxon>Devosia</taxon>
    </lineage>
</organism>
<comment type="similarity">
    <text evidence="1 3">Belongs to the DapA family.</text>
</comment>
<evidence type="ECO:0000256" key="2">
    <source>
        <dbReference type="ARBA" id="ARBA00023239"/>
    </source>
</evidence>
<dbReference type="PIRSF" id="PIRSF001365">
    <property type="entry name" value="DHDPS"/>
    <property type="match status" value="1"/>
</dbReference>
<protein>
    <submittedName>
        <fullName evidence="4">Dihydrodipicolinate synthase family protein</fullName>
    </submittedName>
</protein>
<keyword evidence="2 3" id="KW-0456">Lyase</keyword>
<dbReference type="PANTHER" id="PTHR12128:SF66">
    <property type="entry name" value="4-HYDROXY-2-OXOGLUTARATE ALDOLASE, MITOCHONDRIAL"/>
    <property type="match status" value="1"/>
</dbReference>
<name>A0ABY6CDM5_9HYPH</name>
<dbReference type="Pfam" id="PF00701">
    <property type="entry name" value="DHDPS"/>
    <property type="match status" value="1"/>
</dbReference>
<dbReference type="InterPro" id="IPR013785">
    <property type="entry name" value="Aldolase_TIM"/>
</dbReference>
<evidence type="ECO:0000313" key="4">
    <source>
        <dbReference type="EMBL" id="UXN70202.1"/>
    </source>
</evidence>